<comment type="caution">
    <text evidence="3">The sequence shown here is derived from an EMBL/GenBank/DDBJ whole genome shotgun (WGS) entry which is preliminary data.</text>
</comment>
<feature type="signal peptide" evidence="2">
    <location>
        <begin position="1"/>
        <end position="21"/>
    </location>
</feature>
<evidence type="ECO:0000313" key="3">
    <source>
        <dbReference type="EMBL" id="TID25427.1"/>
    </source>
</evidence>
<accession>A0A4T0WZV3</accession>
<feature type="chain" id="PRO_5020302242" description="Secreted beta-glucosidase adg3" evidence="2">
    <location>
        <begin position="22"/>
        <end position="303"/>
    </location>
</feature>
<sequence length="303" mass="32692">MFSINALTLIVMSSMFANTMAAPTPEHVHHMHKRENTCAFPNAEGMVQVFNTKVANSEGWAQDGPCKAGSYCQYACQPGYLMGQWNPSVTSYSYPGSQDGGLFCNSNGELSKPISEHDYCYKGKGTAKAVNQSGKNVAFCQTVLPGNEAMLIPTDVQGGSSDDLAVPGTDYWAQTASHFYINPPGVSVEEGCRWGSTANPYGNWSPYVAGFNMDDNGNTFAKIGWNPIYFEDSSPFKNENSTFGIRLKCDDPSKCNGGTCEINPKKYGLNKTNNNQQSDSDGAAWCVVTASGNSGVSIEVFEV</sequence>
<organism evidence="3 4">
    <name type="scientific">Pichia inconspicua</name>
    <dbReference type="NCBI Taxonomy" id="52247"/>
    <lineage>
        <taxon>Eukaryota</taxon>
        <taxon>Fungi</taxon>
        <taxon>Dikarya</taxon>
        <taxon>Ascomycota</taxon>
        <taxon>Saccharomycotina</taxon>
        <taxon>Pichiomycetes</taxon>
        <taxon>Pichiales</taxon>
        <taxon>Pichiaceae</taxon>
        <taxon>Pichia</taxon>
    </lineage>
</organism>
<dbReference type="PANTHER" id="PTHR31654">
    <property type="entry name" value="SECRETED BETA-GLUCOSIDASE ADG3-RELATED"/>
    <property type="match status" value="1"/>
</dbReference>
<dbReference type="Pfam" id="PF03856">
    <property type="entry name" value="SUN"/>
    <property type="match status" value="1"/>
</dbReference>
<dbReference type="PANTHER" id="PTHR31654:SF0">
    <property type="entry name" value="SECRETED BETA-GLUCOSIDASE ADG3-RELATED"/>
    <property type="match status" value="1"/>
</dbReference>
<evidence type="ECO:0008006" key="5">
    <source>
        <dbReference type="Google" id="ProtNLM"/>
    </source>
</evidence>
<protein>
    <recommendedName>
        <fullName evidence="5">Secreted beta-glucosidase adg3</fullName>
    </recommendedName>
</protein>
<evidence type="ECO:0000256" key="1">
    <source>
        <dbReference type="ARBA" id="ARBA00010579"/>
    </source>
</evidence>
<comment type="similarity">
    <text evidence="1">Belongs to the SUN family.</text>
</comment>
<dbReference type="Proteomes" id="UP000307173">
    <property type="component" value="Unassembled WGS sequence"/>
</dbReference>
<dbReference type="EMBL" id="SELW01000483">
    <property type="protein sequence ID" value="TID25427.1"/>
    <property type="molecule type" value="Genomic_DNA"/>
</dbReference>
<dbReference type="STRING" id="52247.A0A4T0WZV3"/>
<gene>
    <name evidence="3" type="ORF">CANINC_002963</name>
</gene>
<evidence type="ECO:0000313" key="4">
    <source>
        <dbReference type="Proteomes" id="UP000307173"/>
    </source>
</evidence>
<proteinExistence type="inferred from homology"/>
<name>A0A4T0WZV3_9ASCO</name>
<dbReference type="OrthoDB" id="5554151at2759"/>
<dbReference type="AlphaFoldDB" id="A0A4T0WZV3"/>
<keyword evidence="2" id="KW-0732">Signal</keyword>
<dbReference type="InterPro" id="IPR005556">
    <property type="entry name" value="SUN"/>
</dbReference>
<keyword evidence="4" id="KW-1185">Reference proteome</keyword>
<dbReference type="InterPro" id="IPR053088">
    <property type="entry name" value="Beta-glucosidase/SUN-like"/>
</dbReference>
<reference evidence="3 4" key="1">
    <citation type="journal article" date="2019" name="Front. Genet.">
        <title>Whole-Genome Sequencing of the Opportunistic Yeast Pathogen Candida inconspicua Uncovers Its Hybrid Origin.</title>
        <authorList>
            <person name="Mixao V."/>
            <person name="Hansen A.P."/>
            <person name="Saus E."/>
            <person name="Boekhout T."/>
            <person name="Lass-Florl C."/>
            <person name="Gabaldon T."/>
        </authorList>
    </citation>
    <scope>NUCLEOTIDE SEQUENCE [LARGE SCALE GENOMIC DNA]</scope>
    <source>
        <strain evidence="3 4">CBS 180</strain>
    </source>
</reference>
<evidence type="ECO:0000256" key="2">
    <source>
        <dbReference type="SAM" id="SignalP"/>
    </source>
</evidence>